<dbReference type="Proteomes" id="UP001597186">
    <property type="component" value="Unassembled WGS sequence"/>
</dbReference>
<keyword evidence="3" id="KW-1185">Reference proteome</keyword>
<proteinExistence type="predicted"/>
<dbReference type="InterPro" id="IPR036249">
    <property type="entry name" value="Thioredoxin-like_sf"/>
</dbReference>
<dbReference type="EMBL" id="JBHUDD010000050">
    <property type="protein sequence ID" value="MFD1509363.1"/>
    <property type="molecule type" value="Genomic_DNA"/>
</dbReference>
<name>A0ABW4EHE1_9RHOB</name>
<evidence type="ECO:0000313" key="3">
    <source>
        <dbReference type="Proteomes" id="UP001597186"/>
    </source>
</evidence>
<organism evidence="2 3">
    <name type="scientific">Lacimonas salitolerans</name>
    <dbReference type="NCBI Taxonomy" id="1323750"/>
    <lineage>
        <taxon>Bacteria</taxon>
        <taxon>Pseudomonadati</taxon>
        <taxon>Pseudomonadota</taxon>
        <taxon>Alphaproteobacteria</taxon>
        <taxon>Rhodobacterales</taxon>
        <taxon>Paracoccaceae</taxon>
        <taxon>Lacimonas</taxon>
    </lineage>
</organism>
<feature type="chain" id="PRO_5046204415" evidence="1">
    <location>
        <begin position="23"/>
        <end position="248"/>
    </location>
</feature>
<sequence length="248" mass="26979">MTGKLTAWFVAAVVMWGGLVQAQTSGQASARTQDQAQTPPVVVELFTSQGCSSCPPADKLLHELAKRDDVIALALHVDYWDYIGWKDVFAKPGHTARQKAYAVSAGRRSVYTPQMIIDGSDHVVGNHPVDVADLVRAHADRARAVVLEVRREGTDGLRIDLRAQGRAAAPMIVQLVRYIPQQTVEIKRGENAGKSLSYANIVSDWDILAEWDGRAPLVIEAKVPGKNPVVVLVQHKGPGMIEAAAHLR</sequence>
<evidence type="ECO:0000313" key="2">
    <source>
        <dbReference type="EMBL" id="MFD1509363.1"/>
    </source>
</evidence>
<dbReference type="PANTHER" id="PTHR36057:SF1">
    <property type="entry name" value="LIPOPROTEIN LIPID ATTACHMENT SITE-LIKE PROTEIN, PUTATIVE (DUF1223)-RELATED"/>
    <property type="match status" value="1"/>
</dbReference>
<dbReference type="InterPro" id="IPR010634">
    <property type="entry name" value="DUF1223"/>
</dbReference>
<keyword evidence="1" id="KW-0732">Signal</keyword>
<dbReference type="SUPFAM" id="SSF52833">
    <property type="entry name" value="Thioredoxin-like"/>
    <property type="match status" value="1"/>
</dbReference>
<dbReference type="Pfam" id="PF06764">
    <property type="entry name" value="DUF1223"/>
    <property type="match status" value="1"/>
</dbReference>
<dbReference type="PANTHER" id="PTHR36057">
    <property type="match status" value="1"/>
</dbReference>
<accession>A0ABW4EHE1</accession>
<gene>
    <name evidence="2" type="ORF">ACFTOW_08115</name>
</gene>
<protein>
    <submittedName>
        <fullName evidence="2">DUF1223 domain-containing protein</fullName>
    </submittedName>
</protein>
<evidence type="ECO:0000256" key="1">
    <source>
        <dbReference type="SAM" id="SignalP"/>
    </source>
</evidence>
<comment type="caution">
    <text evidence="2">The sequence shown here is derived from an EMBL/GenBank/DDBJ whole genome shotgun (WGS) entry which is preliminary data.</text>
</comment>
<feature type="signal peptide" evidence="1">
    <location>
        <begin position="1"/>
        <end position="22"/>
    </location>
</feature>
<reference evidence="3" key="1">
    <citation type="journal article" date="2019" name="Int. J. Syst. Evol. Microbiol.">
        <title>The Global Catalogue of Microorganisms (GCM) 10K type strain sequencing project: providing services to taxonomists for standard genome sequencing and annotation.</title>
        <authorList>
            <consortium name="The Broad Institute Genomics Platform"/>
            <consortium name="The Broad Institute Genome Sequencing Center for Infectious Disease"/>
            <person name="Wu L."/>
            <person name="Ma J."/>
        </authorList>
    </citation>
    <scope>NUCLEOTIDE SEQUENCE [LARGE SCALE GENOMIC DNA]</scope>
    <source>
        <strain evidence="3">CGMCC 1.12477</strain>
    </source>
</reference>
<dbReference type="RefSeq" id="WP_379914562.1">
    <property type="nucleotide sequence ID" value="NZ_JBHUDD010000050.1"/>
</dbReference>